<dbReference type="InterPro" id="IPR000504">
    <property type="entry name" value="RRM_dom"/>
</dbReference>
<evidence type="ECO:0000256" key="3">
    <source>
        <dbReference type="ARBA" id="ARBA00022833"/>
    </source>
</evidence>
<dbReference type="InterPro" id="IPR000571">
    <property type="entry name" value="Znf_CCCH"/>
</dbReference>
<dbReference type="GO" id="GO:0005634">
    <property type="term" value="C:nucleus"/>
    <property type="evidence" value="ECO:0007669"/>
    <property type="project" value="TreeGrafter"/>
</dbReference>
<dbReference type="SUPFAM" id="SSF51182">
    <property type="entry name" value="RmlC-like cupins"/>
    <property type="match status" value="1"/>
</dbReference>
<keyword evidence="4" id="KW-0694">RNA-binding</keyword>
<reference evidence="9" key="1">
    <citation type="submission" date="2023-10" db="EMBL/GenBank/DDBJ databases">
        <authorList>
            <person name="Noh H."/>
        </authorList>
    </citation>
    <scope>NUCLEOTIDE SEQUENCE</scope>
    <source>
        <strain evidence="9">DUCC4014</strain>
    </source>
</reference>
<dbReference type="AlphaFoldDB" id="A0AAF0Y3G7"/>
<dbReference type="GO" id="GO:0008270">
    <property type="term" value="F:zinc ion binding"/>
    <property type="evidence" value="ECO:0007669"/>
    <property type="project" value="UniProtKB-KW"/>
</dbReference>
<dbReference type="CDD" id="cd12257">
    <property type="entry name" value="RRM1_RBM26_like"/>
    <property type="match status" value="1"/>
</dbReference>
<evidence type="ECO:0000259" key="7">
    <source>
        <dbReference type="SMART" id="SM00356"/>
    </source>
</evidence>
<feature type="region of interest" description="Disordered" evidence="6">
    <location>
        <begin position="263"/>
        <end position="285"/>
    </location>
</feature>
<dbReference type="Proteomes" id="UP000827549">
    <property type="component" value="Chromosome 1"/>
</dbReference>
<feature type="domain" description="RRM" evidence="8">
    <location>
        <begin position="439"/>
        <end position="506"/>
    </location>
</feature>
<dbReference type="PANTHER" id="PTHR14398:SF0">
    <property type="entry name" value="ZINC FINGER PROTEIN SWM"/>
    <property type="match status" value="1"/>
</dbReference>
<evidence type="ECO:0000313" key="9">
    <source>
        <dbReference type="EMBL" id="WOO76911.1"/>
    </source>
</evidence>
<evidence type="ECO:0000313" key="10">
    <source>
        <dbReference type="Proteomes" id="UP000827549"/>
    </source>
</evidence>
<dbReference type="SMART" id="SM00360">
    <property type="entry name" value="RRM"/>
    <property type="match status" value="1"/>
</dbReference>
<sequence>MSMYGPFRRIVTSHAEADTDGSQVELHDDTPPFRTALDGGAAFTALFATLGLPAKSTHAIDSAGIDAAAALAPAVVTPNGVNAQVTDLAPNFRVAMHRTNSVDYNVLLKGSVYLITPDGEGKEKRTLVQAGEIVIQRGTVHGWEAGPEGARWVSVIVNAEPVVAGGKPLEEVDFPMSFSEACESPDFKRWLITTLEPMCDADPDVLADYIIALLKHESSMTEAEWKKYMVDELKEFLDANSAPFVDLCFTTLHTKSYLPQQQAGAPAAPAAEPVAGPSSPRRAGNEIEMGEAGEVGAPQGGQAPRKRARCRDYHERGFCMRGVNCPFEHSDDVFIPTPEQMMFQMQQAQQGFMGPPGPGGRGGPRGRGRGGHRGGRGGGPGGPMGPMPGMPFDPNMPPFMGGPPGMPGGPPFMPFPPGGGPAADFQGTNRPPSDRTSTTILITDVPPQHLSMGAIRDYFGQFGDVTNVAIEGNSKRALVSFGSNREAYKAWKSDEAVFGSRHVKVLWHRPRPGQGEEGQKALEKSAQLIANMKKLESGENAQGDVVAKLEGPESRLKKTLALLEAKEKRQKKETLIAEQKVLFARAATASKEDKVAILGRIKEIAKEMEEADKPAPEPVDTDMTDKDRLDAELAKHGMETSAGADQAELLKLNAQLSALKDKASSLGITGNRFSPYGRGAPRGSPRARGRGRGRGGAFTRPMRLDNRSTTIHLTGDALAGGDAAVREWFESTGGRIETGPDGGLLATYESREKAEKALSHGTKDIPNLAGNLNAAWHSAPAPAYAGNGAASAAAGAADGDGEVDMEEGERRDRDLD</sequence>
<dbReference type="InterPro" id="IPR014710">
    <property type="entry name" value="RmlC-like_jellyroll"/>
</dbReference>
<feature type="compositionally biased region" description="Low complexity" evidence="6">
    <location>
        <begin position="779"/>
        <end position="797"/>
    </location>
</feature>
<dbReference type="SUPFAM" id="SSF90229">
    <property type="entry name" value="CCCH zinc finger"/>
    <property type="match status" value="1"/>
</dbReference>
<dbReference type="Gene3D" id="2.60.120.10">
    <property type="entry name" value="Jelly Rolls"/>
    <property type="match status" value="1"/>
</dbReference>
<evidence type="ECO:0000256" key="4">
    <source>
        <dbReference type="ARBA" id="ARBA00022884"/>
    </source>
</evidence>
<keyword evidence="3" id="KW-0862">Zinc</keyword>
<feature type="region of interest" description="Disordered" evidence="6">
    <location>
        <begin position="351"/>
        <end position="437"/>
    </location>
</feature>
<dbReference type="RefSeq" id="XP_062622943.1">
    <property type="nucleotide sequence ID" value="XM_062766959.1"/>
</dbReference>
<dbReference type="InterPro" id="IPR012677">
    <property type="entry name" value="Nucleotide-bd_a/b_plait_sf"/>
</dbReference>
<feature type="compositionally biased region" description="Pro residues" evidence="6">
    <location>
        <begin position="383"/>
        <end position="419"/>
    </location>
</feature>
<gene>
    <name evidence="9" type="primary">SPBC902.04</name>
    <name evidence="9" type="ORF">LOC62_01G000525</name>
</gene>
<evidence type="ECO:0000256" key="1">
    <source>
        <dbReference type="ARBA" id="ARBA00022723"/>
    </source>
</evidence>
<feature type="domain" description="C3H1-type" evidence="7">
    <location>
        <begin position="304"/>
        <end position="331"/>
    </location>
</feature>
<evidence type="ECO:0000256" key="6">
    <source>
        <dbReference type="SAM" id="MobiDB-lite"/>
    </source>
</evidence>
<dbReference type="SMART" id="SM00356">
    <property type="entry name" value="ZnF_C3H1"/>
    <property type="match status" value="1"/>
</dbReference>
<feature type="compositionally biased region" description="Basic residues" evidence="6">
    <location>
        <begin position="364"/>
        <end position="375"/>
    </location>
</feature>
<dbReference type="Pfam" id="PF01480">
    <property type="entry name" value="PWI"/>
    <property type="match status" value="1"/>
</dbReference>
<feature type="compositionally biased region" description="Polar residues" evidence="6">
    <location>
        <begin position="426"/>
        <end position="437"/>
    </location>
</feature>
<dbReference type="GeneID" id="87803783"/>
<evidence type="ECO:0000256" key="5">
    <source>
        <dbReference type="ARBA" id="ARBA00043866"/>
    </source>
</evidence>
<dbReference type="InterPro" id="IPR036855">
    <property type="entry name" value="Znf_CCCH_sf"/>
</dbReference>
<dbReference type="Pfam" id="PF00642">
    <property type="entry name" value="zf-CCCH"/>
    <property type="match status" value="1"/>
</dbReference>
<name>A0AAF0Y3G7_9TREE</name>
<dbReference type="InterPro" id="IPR035979">
    <property type="entry name" value="RBD_domain_sf"/>
</dbReference>
<keyword evidence="10" id="KW-1185">Reference proteome</keyword>
<feature type="compositionally biased region" description="Low complexity" evidence="6">
    <location>
        <begin position="263"/>
        <end position="280"/>
    </location>
</feature>
<evidence type="ECO:0000256" key="2">
    <source>
        <dbReference type="ARBA" id="ARBA00022771"/>
    </source>
</evidence>
<proteinExistence type="predicted"/>
<dbReference type="EMBL" id="CP086714">
    <property type="protein sequence ID" value="WOO76911.1"/>
    <property type="molecule type" value="Genomic_DNA"/>
</dbReference>
<dbReference type="Gene3D" id="3.30.70.330">
    <property type="match status" value="1"/>
</dbReference>
<dbReference type="CDD" id="cd02231">
    <property type="entry name" value="cupin_BLL6423-like"/>
    <property type="match status" value="1"/>
</dbReference>
<feature type="region of interest" description="Disordered" evidence="6">
    <location>
        <begin position="779"/>
        <end position="816"/>
    </location>
</feature>
<dbReference type="PANTHER" id="PTHR14398">
    <property type="entry name" value="RNA RECOGNITION RRM/RNP DOMAIN"/>
    <property type="match status" value="1"/>
</dbReference>
<keyword evidence="1" id="KW-0479">Metal-binding</keyword>
<evidence type="ECO:0000259" key="8">
    <source>
        <dbReference type="SMART" id="SM00360"/>
    </source>
</evidence>
<dbReference type="InterPro" id="IPR002483">
    <property type="entry name" value="PWI_dom"/>
</dbReference>
<comment type="function">
    <text evidence="5">May be involved in the turnover of nuclear polyadenylated (pA+) RNA.</text>
</comment>
<dbReference type="GO" id="GO:0003723">
    <property type="term" value="F:RNA binding"/>
    <property type="evidence" value="ECO:0007669"/>
    <property type="project" value="UniProtKB-KW"/>
</dbReference>
<dbReference type="InterPro" id="IPR045137">
    <property type="entry name" value="RBM26/27"/>
</dbReference>
<feature type="region of interest" description="Disordered" evidence="6">
    <location>
        <begin position="670"/>
        <end position="702"/>
    </location>
</feature>
<protein>
    <submittedName>
        <fullName evidence="9">Purtative RNA-binding protein</fullName>
    </submittedName>
</protein>
<accession>A0AAF0Y3G7</accession>
<dbReference type="SUPFAM" id="SSF54928">
    <property type="entry name" value="RNA-binding domain, RBD"/>
    <property type="match status" value="1"/>
</dbReference>
<organism evidence="9 10">
    <name type="scientific">Vanrija pseudolonga</name>
    <dbReference type="NCBI Taxonomy" id="143232"/>
    <lineage>
        <taxon>Eukaryota</taxon>
        <taxon>Fungi</taxon>
        <taxon>Dikarya</taxon>
        <taxon>Basidiomycota</taxon>
        <taxon>Agaricomycotina</taxon>
        <taxon>Tremellomycetes</taxon>
        <taxon>Trichosporonales</taxon>
        <taxon>Trichosporonaceae</taxon>
        <taxon>Vanrija</taxon>
    </lineage>
</organism>
<dbReference type="InterPro" id="IPR011051">
    <property type="entry name" value="RmlC_Cupin_sf"/>
</dbReference>
<keyword evidence="2" id="KW-0863">Zinc-finger</keyword>